<evidence type="ECO:0000313" key="1">
    <source>
        <dbReference type="EMBL" id="CBA65896.1"/>
    </source>
</evidence>
<accession>A0A0H3NAW9</accession>
<dbReference type="InterPro" id="IPR045707">
    <property type="entry name" value="DUF6063"/>
</dbReference>
<sequence length="242" mass="28335">MNISLNDYKIANEIFYRLLKKSELKEKEAKELFLAYINNSNVRYALEAICEVSKIKIILISDTLYLIPNNDNDIFGFDYRRESLLGKDLKDSYLGYLIMTIIFSEFTNGVAPASYIQVLNLLDLVQESLERSIARDNLEEIEKSCEFNITILKNYWESKRKWDESSKKGIETTSADFQIGFIRKIINFLKNEGLIVHIEDEDKIKPTRRFLDLMNNYFLDEERKVLIEKLVLRKGESINASN</sequence>
<dbReference type="Pfam" id="PF19539">
    <property type="entry name" value="DUF6063"/>
    <property type="match status" value="1"/>
</dbReference>
<reference evidence="1 2" key="1">
    <citation type="journal article" date="2009" name="Genome Biol.">
        <title>Comparative genome and phenotypic analysis of Clostridium difficile 027 strains provides insight into the evolution of a hypervirulent bacterium.</title>
        <authorList>
            <person name="Stabler R.A."/>
            <person name="He M."/>
            <person name="Dawson L."/>
            <person name="Martin M."/>
            <person name="Valiente E."/>
            <person name="Corton C."/>
            <person name="Lawley T.D."/>
            <person name="Sebaihia M."/>
            <person name="Quail M.A."/>
            <person name="Rose G."/>
            <person name="Gerding D.N."/>
            <person name="Gibert M."/>
            <person name="Popoff M.R."/>
            <person name="Parkhill J."/>
            <person name="Dougan G."/>
            <person name="Wren B.W."/>
        </authorList>
    </citation>
    <scope>NUCLEOTIDE SEQUENCE [LARGE SCALE GENOMIC DNA]</scope>
    <source>
        <strain evidence="1 2">CD196</strain>
    </source>
</reference>
<dbReference type="HOGENOM" id="CLU_096710_1_0_9"/>
<dbReference type="Proteomes" id="UP000002068">
    <property type="component" value="Chromosome"/>
</dbReference>
<dbReference type="AlphaFoldDB" id="A0A0H3NAW9"/>
<name>A0A0H3NAW9_CLODC</name>
<dbReference type="RefSeq" id="WP_009891514.1">
    <property type="nucleotide sequence ID" value="NC_013315.1"/>
</dbReference>
<proteinExistence type="predicted"/>
<dbReference type="KEGG" id="cdc:CD196_2940"/>
<organism evidence="1 2">
    <name type="scientific">Clostridioides difficile (strain CD196)</name>
    <name type="common">Peptoclostridium difficile</name>
    <dbReference type="NCBI Taxonomy" id="645462"/>
    <lineage>
        <taxon>Bacteria</taxon>
        <taxon>Bacillati</taxon>
        <taxon>Bacillota</taxon>
        <taxon>Clostridia</taxon>
        <taxon>Peptostreptococcales</taxon>
        <taxon>Peptostreptococcaceae</taxon>
        <taxon>Clostridioides</taxon>
    </lineage>
</organism>
<dbReference type="EMBL" id="FN538970">
    <property type="protein sequence ID" value="CBA65896.1"/>
    <property type="molecule type" value="Genomic_DNA"/>
</dbReference>
<evidence type="ECO:0000313" key="2">
    <source>
        <dbReference type="Proteomes" id="UP000002068"/>
    </source>
</evidence>
<gene>
    <name evidence="1" type="ordered locus">CD196_2940</name>
</gene>
<protein>
    <submittedName>
        <fullName evidence="1">Uncharacterized protein</fullName>
    </submittedName>
</protein>